<dbReference type="GeneID" id="4353752"/>
<dbReference type="OMA" id="LWRCVTS"/>
<dbReference type="HOGENOM" id="CLU_051898_7_0_1"/>
<comment type="similarity">
    <text evidence="2 7">Belongs to the derlin family.</text>
</comment>
<feature type="region of interest" description="Disordered" evidence="8">
    <location>
        <begin position="249"/>
        <end position="288"/>
    </location>
</feature>
<comment type="function">
    <text evidence="7">May be involved in the degradation of misfolded endoplasmic reticulum (ER) luminal proteins.</text>
</comment>
<feature type="transmembrane region" description="Helical" evidence="7">
    <location>
        <begin position="43"/>
        <end position="66"/>
    </location>
</feature>
<reference evidence="10" key="1">
    <citation type="submission" date="2005-09" db="EMBL/GenBank/DDBJ databases">
        <title>Annotation of the Aspergillus terreus NIH2624 genome.</title>
        <authorList>
            <person name="Birren B.W."/>
            <person name="Lander E.S."/>
            <person name="Galagan J.E."/>
            <person name="Nusbaum C."/>
            <person name="Devon K."/>
            <person name="Henn M."/>
            <person name="Ma L.-J."/>
            <person name="Jaffe D.B."/>
            <person name="Butler J."/>
            <person name="Alvarez P."/>
            <person name="Gnerre S."/>
            <person name="Grabherr M."/>
            <person name="Kleber M."/>
            <person name="Mauceli E.W."/>
            <person name="Brockman W."/>
            <person name="Rounsley S."/>
            <person name="Young S.K."/>
            <person name="LaButti K."/>
            <person name="Pushparaj V."/>
            <person name="DeCaprio D."/>
            <person name="Crawford M."/>
            <person name="Koehrsen M."/>
            <person name="Engels R."/>
            <person name="Montgomery P."/>
            <person name="Pearson M."/>
            <person name="Howarth C."/>
            <person name="Larson L."/>
            <person name="Luoma S."/>
            <person name="White J."/>
            <person name="Alvarado L."/>
            <person name="Kodira C.D."/>
            <person name="Zeng Q."/>
            <person name="Oleary S."/>
            <person name="Yandava C."/>
            <person name="Denning D.W."/>
            <person name="Nierman W.C."/>
            <person name="Milne T."/>
            <person name="Madden K."/>
        </authorList>
    </citation>
    <scope>NUCLEOTIDE SEQUENCE [LARGE SCALE GENOMIC DNA]</scope>
    <source>
        <strain evidence="10">NIH 2624 / FGSC A1156</strain>
    </source>
</reference>
<evidence type="ECO:0000313" key="10">
    <source>
        <dbReference type="Proteomes" id="UP000007963"/>
    </source>
</evidence>
<sequence>MLPQGLTPHPNYAYLRKSDCSIDCHLSAIMDLFWSAPPVARTLTLLTFCQSALIYGGLLSAYHVAFLPRVIFKLLPQVWRLATPFFLTRPQISFIFDLYFLYTYSSRLETGSPRFTGPGDFFTYVIFVASVILPKLTAGCVFNGVFFLHALILAFVYTFAQDNRGTKASFFVIRMPIEFLPWAMLAFTLVMHGWPAAQQEAMGIVAAHMYDFLTRLYPTFGGGRNYITTPSFVRRWFTTGDRAEYRTYGTAYRPSNPDRGSSGGSSGGWTSSFQGTWSQRGPGRRLGG</sequence>
<evidence type="ECO:0000256" key="1">
    <source>
        <dbReference type="ARBA" id="ARBA00004477"/>
    </source>
</evidence>
<dbReference type="InterPro" id="IPR007599">
    <property type="entry name" value="DER1"/>
</dbReference>
<evidence type="ECO:0000256" key="3">
    <source>
        <dbReference type="ARBA" id="ARBA00022692"/>
    </source>
</evidence>
<feature type="transmembrane region" description="Helical" evidence="7">
    <location>
        <begin position="114"/>
        <end position="133"/>
    </location>
</feature>
<evidence type="ECO:0000313" key="9">
    <source>
        <dbReference type="EMBL" id="EAU30598.1"/>
    </source>
</evidence>
<keyword evidence="6 7" id="KW-0472">Membrane</keyword>
<dbReference type="Proteomes" id="UP000007963">
    <property type="component" value="Unassembled WGS sequence"/>
</dbReference>
<keyword evidence="3 7" id="KW-0812">Transmembrane</keyword>
<dbReference type="GO" id="GO:0006950">
    <property type="term" value="P:response to stress"/>
    <property type="evidence" value="ECO:0007669"/>
    <property type="project" value="UniProtKB-ARBA"/>
</dbReference>
<keyword evidence="5 7" id="KW-1133">Transmembrane helix</keyword>
<dbReference type="OrthoDB" id="19102at2759"/>
<organism evidence="9 10">
    <name type="scientific">Aspergillus terreus (strain NIH 2624 / FGSC A1156)</name>
    <dbReference type="NCBI Taxonomy" id="341663"/>
    <lineage>
        <taxon>Eukaryota</taxon>
        <taxon>Fungi</taxon>
        <taxon>Dikarya</taxon>
        <taxon>Ascomycota</taxon>
        <taxon>Pezizomycotina</taxon>
        <taxon>Eurotiomycetes</taxon>
        <taxon>Eurotiomycetidae</taxon>
        <taxon>Eurotiales</taxon>
        <taxon>Aspergillaceae</taxon>
        <taxon>Aspergillus</taxon>
        <taxon>Aspergillus subgen. Circumdati</taxon>
    </lineage>
</organism>
<dbReference type="PANTHER" id="PTHR11009">
    <property type="entry name" value="DER1-LIKE PROTEIN, DERLIN"/>
    <property type="match status" value="1"/>
</dbReference>
<gene>
    <name evidence="9" type="ORF">ATEG_09461</name>
</gene>
<evidence type="ECO:0000256" key="4">
    <source>
        <dbReference type="ARBA" id="ARBA00022824"/>
    </source>
</evidence>
<proteinExistence type="inferred from homology"/>
<comment type="subcellular location">
    <subcellularLocation>
        <location evidence="1 7">Endoplasmic reticulum membrane</location>
        <topology evidence="1 7">Multi-pass membrane protein</topology>
    </subcellularLocation>
</comment>
<dbReference type="VEuPathDB" id="FungiDB:ATEG_09461"/>
<dbReference type="InterPro" id="IPR035952">
    <property type="entry name" value="Rhomboid-like_sf"/>
</dbReference>
<dbReference type="GO" id="GO:0005789">
    <property type="term" value="C:endoplasmic reticulum membrane"/>
    <property type="evidence" value="ECO:0007669"/>
    <property type="project" value="UniProtKB-SubCell"/>
</dbReference>
<keyword evidence="4 7" id="KW-0256">Endoplasmic reticulum</keyword>
<dbReference type="STRING" id="341663.Q0CA23"/>
<protein>
    <recommendedName>
        <fullName evidence="7">Derlin</fullName>
    </recommendedName>
</protein>
<evidence type="ECO:0000256" key="8">
    <source>
        <dbReference type="SAM" id="MobiDB-lite"/>
    </source>
</evidence>
<evidence type="ECO:0000256" key="7">
    <source>
        <dbReference type="RuleBase" id="RU363059"/>
    </source>
</evidence>
<feature type="transmembrane region" description="Helical" evidence="7">
    <location>
        <begin position="140"/>
        <end position="159"/>
    </location>
</feature>
<evidence type="ECO:0000256" key="5">
    <source>
        <dbReference type="ARBA" id="ARBA00022989"/>
    </source>
</evidence>
<dbReference type="SUPFAM" id="SSF144091">
    <property type="entry name" value="Rhomboid-like"/>
    <property type="match status" value="1"/>
</dbReference>
<dbReference type="EMBL" id="CH476607">
    <property type="protein sequence ID" value="EAU30598.1"/>
    <property type="molecule type" value="Genomic_DNA"/>
</dbReference>
<name>Q0CA23_ASPTN</name>
<evidence type="ECO:0000256" key="2">
    <source>
        <dbReference type="ARBA" id="ARBA00008917"/>
    </source>
</evidence>
<dbReference type="RefSeq" id="XP_001218083.1">
    <property type="nucleotide sequence ID" value="XM_001218082.1"/>
</dbReference>
<feature type="transmembrane region" description="Helical" evidence="7">
    <location>
        <begin position="78"/>
        <end position="102"/>
    </location>
</feature>
<feature type="transmembrane region" description="Helical" evidence="7">
    <location>
        <begin position="179"/>
        <end position="197"/>
    </location>
</feature>
<feature type="compositionally biased region" description="Low complexity" evidence="8">
    <location>
        <begin position="268"/>
        <end position="278"/>
    </location>
</feature>
<dbReference type="eggNOG" id="KOG0858">
    <property type="taxonomic scope" value="Eukaryota"/>
</dbReference>
<accession>Q0CA23</accession>
<evidence type="ECO:0000256" key="6">
    <source>
        <dbReference type="ARBA" id="ARBA00023136"/>
    </source>
</evidence>
<dbReference type="Pfam" id="PF04511">
    <property type="entry name" value="DER1"/>
    <property type="match status" value="1"/>
</dbReference>
<dbReference type="AlphaFoldDB" id="Q0CA23"/>